<dbReference type="Proteomes" id="UP000193978">
    <property type="component" value="Chromosome"/>
</dbReference>
<reference evidence="1 2" key="1">
    <citation type="submission" date="2017-02" db="EMBL/GenBank/DDBJ databases">
        <authorList>
            <person name="Peterson S.W."/>
        </authorList>
    </citation>
    <scope>NUCLEOTIDE SEQUENCE [LARGE SCALE GENOMIC DNA]</scope>
    <source>
        <strain evidence="1 2">S285</strain>
    </source>
</reference>
<evidence type="ECO:0000313" key="1">
    <source>
        <dbReference type="EMBL" id="ARN80586.1"/>
    </source>
</evidence>
<proteinExistence type="predicted"/>
<organism evidence="1 2">
    <name type="scientific">Methylocystis bryophila</name>
    <dbReference type="NCBI Taxonomy" id="655015"/>
    <lineage>
        <taxon>Bacteria</taxon>
        <taxon>Pseudomonadati</taxon>
        <taxon>Pseudomonadota</taxon>
        <taxon>Alphaproteobacteria</taxon>
        <taxon>Hyphomicrobiales</taxon>
        <taxon>Methylocystaceae</taxon>
        <taxon>Methylocystis</taxon>
    </lineage>
</organism>
<protein>
    <submittedName>
        <fullName evidence="1">Uncharacterized protein</fullName>
    </submittedName>
</protein>
<accession>A0A1W6MST3</accession>
<gene>
    <name evidence="1" type="ORF">B1812_05325</name>
</gene>
<dbReference type="AlphaFoldDB" id="A0A1W6MST3"/>
<dbReference type="KEGG" id="mbry:B1812_05325"/>
<dbReference type="STRING" id="655015.B1812_05325"/>
<keyword evidence="2" id="KW-1185">Reference proteome</keyword>
<sequence length="114" mass="13086">MNTYDARMKALWRDDPTEATMTVDIRLDAETGSILAPWDLFGAFDLDGDRSRPFILRRDGEIDFGASAARRWRTNLRDLRVGVGARFQVYWNESDAGDYEVVKIARLGSRERRG</sequence>
<name>A0A1W6MST3_9HYPH</name>
<dbReference type="EMBL" id="CP019948">
    <property type="protein sequence ID" value="ARN80586.1"/>
    <property type="molecule type" value="Genomic_DNA"/>
</dbReference>
<evidence type="ECO:0000313" key="2">
    <source>
        <dbReference type="Proteomes" id="UP000193978"/>
    </source>
</evidence>
<dbReference type="OrthoDB" id="8447268at2"/>